<name>R0FBF8_9BRAS</name>
<accession>R0FBF8</accession>
<dbReference type="InterPro" id="IPR017930">
    <property type="entry name" value="Myb_dom"/>
</dbReference>
<reference evidence="11" key="1">
    <citation type="journal article" date="2013" name="Nat. Genet.">
        <title>The Capsella rubella genome and the genomic consequences of rapid mating system evolution.</title>
        <authorList>
            <person name="Slotte T."/>
            <person name="Hazzouri K.M."/>
            <person name="Agren J.A."/>
            <person name="Koenig D."/>
            <person name="Maumus F."/>
            <person name="Guo Y.L."/>
            <person name="Steige K."/>
            <person name="Platts A.E."/>
            <person name="Escobar J.S."/>
            <person name="Newman L.K."/>
            <person name="Wang W."/>
            <person name="Mandakova T."/>
            <person name="Vello E."/>
            <person name="Smith L.M."/>
            <person name="Henz S.R."/>
            <person name="Steffen J."/>
            <person name="Takuno S."/>
            <person name="Brandvain Y."/>
            <person name="Coop G."/>
            <person name="Andolfatto P."/>
            <person name="Hu T.T."/>
            <person name="Blanchette M."/>
            <person name="Clark R.M."/>
            <person name="Quesneville H."/>
            <person name="Nordborg M."/>
            <person name="Gaut B.S."/>
            <person name="Lysak M.A."/>
            <person name="Jenkins J."/>
            <person name="Grimwood J."/>
            <person name="Chapman J."/>
            <person name="Prochnik S."/>
            <person name="Shu S."/>
            <person name="Rokhsar D."/>
            <person name="Schmutz J."/>
            <person name="Weigel D."/>
            <person name="Wright S.I."/>
        </authorList>
    </citation>
    <scope>NUCLEOTIDE SEQUENCE [LARGE SCALE GENOMIC DNA]</scope>
    <source>
        <strain evidence="11">cv. Monte Gargano</strain>
    </source>
</reference>
<comment type="subcellular location">
    <subcellularLocation>
        <location evidence="1">Nucleus</location>
    </subcellularLocation>
</comment>
<dbReference type="PANTHER" id="PTHR45614:SF150">
    <property type="entry name" value="MYB-LIKE DNA-BINDING DOMAIN CONTAINING PROTEIN, EXPRESSED"/>
    <property type="match status" value="1"/>
</dbReference>
<dbReference type="GO" id="GO:0005634">
    <property type="term" value="C:nucleus"/>
    <property type="evidence" value="ECO:0007669"/>
    <property type="project" value="UniProtKB-SubCell"/>
</dbReference>
<organism evidence="10 11">
    <name type="scientific">Capsella rubella</name>
    <dbReference type="NCBI Taxonomy" id="81985"/>
    <lineage>
        <taxon>Eukaryota</taxon>
        <taxon>Viridiplantae</taxon>
        <taxon>Streptophyta</taxon>
        <taxon>Embryophyta</taxon>
        <taxon>Tracheophyta</taxon>
        <taxon>Spermatophyta</taxon>
        <taxon>Magnoliopsida</taxon>
        <taxon>eudicotyledons</taxon>
        <taxon>Gunneridae</taxon>
        <taxon>Pentapetalae</taxon>
        <taxon>rosids</taxon>
        <taxon>malvids</taxon>
        <taxon>Brassicales</taxon>
        <taxon>Brassicaceae</taxon>
        <taxon>Camelineae</taxon>
        <taxon>Capsella</taxon>
    </lineage>
</organism>
<feature type="region of interest" description="Disordered" evidence="7">
    <location>
        <begin position="21"/>
        <end position="42"/>
    </location>
</feature>
<dbReference type="Proteomes" id="UP000029121">
    <property type="component" value="Unassembled WGS sequence"/>
</dbReference>
<dbReference type="PROSITE" id="PS50090">
    <property type="entry name" value="MYB_LIKE"/>
    <property type="match status" value="2"/>
</dbReference>
<dbReference type="GO" id="GO:0000981">
    <property type="term" value="F:DNA-binding transcription factor activity, RNA polymerase II-specific"/>
    <property type="evidence" value="ECO:0007669"/>
    <property type="project" value="TreeGrafter"/>
</dbReference>
<evidence type="ECO:0000313" key="11">
    <source>
        <dbReference type="Proteomes" id="UP000029121"/>
    </source>
</evidence>
<evidence type="ECO:0000256" key="4">
    <source>
        <dbReference type="ARBA" id="ARBA00023125"/>
    </source>
</evidence>
<keyword evidence="11" id="KW-1185">Reference proteome</keyword>
<dbReference type="InterPro" id="IPR001005">
    <property type="entry name" value="SANT/Myb"/>
</dbReference>
<feature type="domain" description="Myb-like" evidence="8">
    <location>
        <begin position="90"/>
        <end position="140"/>
    </location>
</feature>
<evidence type="ECO:0000313" key="10">
    <source>
        <dbReference type="EMBL" id="EOA19081.1"/>
    </source>
</evidence>
<proteinExistence type="predicted"/>
<evidence type="ECO:0000256" key="6">
    <source>
        <dbReference type="ARBA" id="ARBA00023242"/>
    </source>
</evidence>
<dbReference type="InterPro" id="IPR050560">
    <property type="entry name" value="MYB_TF"/>
</dbReference>
<dbReference type="CDD" id="cd00167">
    <property type="entry name" value="SANT"/>
    <property type="match status" value="2"/>
</dbReference>
<dbReference type="Pfam" id="PF00249">
    <property type="entry name" value="Myb_DNA-binding"/>
    <property type="match status" value="2"/>
</dbReference>
<dbReference type="Gene3D" id="1.10.10.60">
    <property type="entry name" value="Homeodomain-like"/>
    <property type="match status" value="2"/>
</dbReference>
<keyword evidence="4" id="KW-0238">DNA-binding</keyword>
<feature type="domain" description="HTH myb-type" evidence="9">
    <location>
        <begin position="90"/>
        <end position="144"/>
    </location>
</feature>
<keyword evidence="6" id="KW-0539">Nucleus</keyword>
<dbReference type="PANTHER" id="PTHR45614">
    <property type="entry name" value="MYB PROTEIN-RELATED"/>
    <property type="match status" value="1"/>
</dbReference>
<dbReference type="STRING" id="81985.R0FBF8"/>
<feature type="domain" description="HTH myb-type" evidence="9">
    <location>
        <begin position="44"/>
        <end position="89"/>
    </location>
</feature>
<evidence type="ECO:0000259" key="9">
    <source>
        <dbReference type="PROSITE" id="PS51294"/>
    </source>
</evidence>
<dbReference type="SUPFAM" id="SSF46689">
    <property type="entry name" value="Homeodomain-like"/>
    <property type="match status" value="1"/>
</dbReference>
<keyword evidence="3" id="KW-0805">Transcription regulation</keyword>
<keyword evidence="5" id="KW-0804">Transcription</keyword>
<dbReference type="EMBL" id="KB870811">
    <property type="protein sequence ID" value="EOA19081.1"/>
    <property type="molecule type" value="Genomic_DNA"/>
</dbReference>
<evidence type="ECO:0000256" key="7">
    <source>
        <dbReference type="SAM" id="MobiDB-lite"/>
    </source>
</evidence>
<keyword evidence="2" id="KW-0677">Repeat</keyword>
<dbReference type="AlphaFoldDB" id="R0FBF8"/>
<evidence type="ECO:0000256" key="2">
    <source>
        <dbReference type="ARBA" id="ARBA00022737"/>
    </source>
</evidence>
<evidence type="ECO:0000259" key="8">
    <source>
        <dbReference type="PROSITE" id="PS50090"/>
    </source>
</evidence>
<dbReference type="eggNOG" id="KOG0048">
    <property type="taxonomic scope" value="Eukaryota"/>
</dbReference>
<dbReference type="InterPro" id="IPR009057">
    <property type="entry name" value="Homeodomain-like_sf"/>
</dbReference>
<gene>
    <name evidence="10" type="ORF">CARUB_v10007747mg</name>
</gene>
<dbReference type="PROSITE" id="PS51294">
    <property type="entry name" value="HTH_MYB"/>
    <property type="match status" value="2"/>
</dbReference>
<evidence type="ECO:0000256" key="3">
    <source>
        <dbReference type="ARBA" id="ARBA00023015"/>
    </source>
</evidence>
<evidence type="ECO:0000256" key="5">
    <source>
        <dbReference type="ARBA" id="ARBA00023163"/>
    </source>
</evidence>
<protein>
    <submittedName>
        <fullName evidence="10">Uncharacterized protein</fullName>
    </submittedName>
</protein>
<evidence type="ECO:0000256" key="1">
    <source>
        <dbReference type="ARBA" id="ARBA00004123"/>
    </source>
</evidence>
<feature type="domain" description="Myb-like" evidence="8">
    <location>
        <begin position="46"/>
        <end position="89"/>
    </location>
</feature>
<sequence length="171" mass="19912">MDLFLYICNIVLEETLNGVGANNALPSTETQQEKRKMSSRGGLRHWTESEDLKLTELVAAHGFDNWDLIGEKMQTRSGKSCRVRWFNQLDPTINRAPFTEEEERIIVSSHNYYGNQWVKIARHLKGRTENDVRHHWNYHLNRPARGSHIKPKTRYFTPPMNPHGYPGLCPL</sequence>
<dbReference type="GO" id="GO:0000978">
    <property type="term" value="F:RNA polymerase II cis-regulatory region sequence-specific DNA binding"/>
    <property type="evidence" value="ECO:0007669"/>
    <property type="project" value="TreeGrafter"/>
</dbReference>
<dbReference type="SMART" id="SM00717">
    <property type="entry name" value="SANT"/>
    <property type="match status" value="2"/>
</dbReference>